<dbReference type="GeneID" id="94196985"/>
<keyword evidence="5" id="KW-1133">Transmembrane helix</keyword>
<dbReference type="SMART" id="SM00645">
    <property type="entry name" value="Pept_C1"/>
    <property type="match status" value="1"/>
</dbReference>
<dbReference type="CDD" id="cd02248">
    <property type="entry name" value="Peptidase_C1A"/>
    <property type="match status" value="1"/>
</dbReference>
<dbReference type="PRINTS" id="PR00705">
    <property type="entry name" value="PAPAIN"/>
</dbReference>
<evidence type="ECO:0000256" key="2">
    <source>
        <dbReference type="ARBA" id="ARBA00023145"/>
    </source>
</evidence>
<keyword evidence="5" id="KW-0812">Transmembrane</keyword>
<dbReference type="PROSITE" id="PS00639">
    <property type="entry name" value="THIOL_PROTEASE_HIS"/>
    <property type="match status" value="1"/>
</dbReference>
<dbReference type="InterPro" id="IPR039417">
    <property type="entry name" value="Peptidase_C1A_papain-like"/>
</dbReference>
<evidence type="ECO:0000259" key="6">
    <source>
        <dbReference type="SMART" id="SM00645"/>
    </source>
</evidence>
<keyword evidence="5" id="KW-0472">Membrane</keyword>
<dbReference type="Pfam" id="PF00112">
    <property type="entry name" value="Peptidase_C1"/>
    <property type="match status" value="1"/>
</dbReference>
<comment type="caution">
    <text evidence="8">The sequence shown here is derived from an EMBL/GenBank/DDBJ whole genome shotgun (WGS) entry which is preliminary data.</text>
</comment>
<evidence type="ECO:0000313" key="8">
    <source>
        <dbReference type="EMBL" id="GIX65504.1"/>
    </source>
</evidence>
<dbReference type="PROSITE" id="PS00139">
    <property type="entry name" value="THIOL_PROTEASE_CYS"/>
    <property type="match status" value="1"/>
</dbReference>
<dbReference type="RefSeq" id="XP_067717573.1">
    <property type="nucleotide sequence ID" value="XM_067861472.1"/>
</dbReference>
<dbReference type="InterPro" id="IPR013128">
    <property type="entry name" value="Peptidase_C1A"/>
</dbReference>
<keyword evidence="3" id="KW-1015">Disulfide bond</keyword>
<dbReference type="Gene3D" id="3.90.70.10">
    <property type="entry name" value="Cysteine proteinases"/>
    <property type="match status" value="1"/>
</dbReference>
<feature type="domain" description="Cathepsin propeptide inhibitor" evidence="7">
    <location>
        <begin position="128"/>
        <end position="185"/>
    </location>
</feature>
<dbReference type="SUPFAM" id="SSF54001">
    <property type="entry name" value="Cysteine proteinases"/>
    <property type="match status" value="1"/>
</dbReference>
<evidence type="ECO:0000256" key="5">
    <source>
        <dbReference type="SAM" id="Phobius"/>
    </source>
</evidence>
<dbReference type="PROSITE" id="PS00640">
    <property type="entry name" value="THIOL_PROTEASE_ASN"/>
    <property type="match status" value="1"/>
</dbReference>
<dbReference type="InterPro" id="IPR013201">
    <property type="entry name" value="Prot_inhib_I29"/>
</dbReference>
<dbReference type="PANTHER" id="PTHR12411">
    <property type="entry name" value="CYSTEINE PROTEASE FAMILY C1-RELATED"/>
    <property type="match status" value="1"/>
</dbReference>
<proteinExistence type="inferred from homology"/>
<evidence type="ECO:0000313" key="9">
    <source>
        <dbReference type="Proteomes" id="UP001497744"/>
    </source>
</evidence>
<keyword evidence="8" id="KW-0378">Hydrolase</keyword>
<dbReference type="Pfam" id="PF08246">
    <property type="entry name" value="Inhibitor_I29"/>
    <property type="match status" value="1"/>
</dbReference>
<evidence type="ECO:0000256" key="3">
    <source>
        <dbReference type="ARBA" id="ARBA00023157"/>
    </source>
</evidence>
<keyword evidence="4" id="KW-0325">Glycoprotein</keyword>
<gene>
    <name evidence="8" type="ORF">BcabD6B2_49390</name>
</gene>
<keyword evidence="8" id="KW-0645">Protease</keyword>
<accession>A0AAV4M3V3</accession>
<evidence type="ECO:0000256" key="1">
    <source>
        <dbReference type="ARBA" id="ARBA00008455"/>
    </source>
</evidence>
<dbReference type="InterPro" id="IPR000668">
    <property type="entry name" value="Peptidase_C1A_C"/>
</dbReference>
<dbReference type="InterPro" id="IPR000169">
    <property type="entry name" value="Pept_cys_AS"/>
</dbReference>
<dbReference type="GO" id="GO:0008234">
    <property type="term" value="F:cysteine-type peptidase activity"/>
    <property type="evidence" value="ECO:0007669"/>
    <property type="project" value="InterPro"/>
</dbReference>
<dbReference type="InterPro" id="IPR025660">
    <property type="entry name" value="Pept_his_AS"/>
</dbReference>
<sequence length="454" mass="50488">MMLSEGRSFESGRCDHYISSDDVDRRTTLTGNAWRRRLCGWQLWFVYGLVIGAVAAIIAGIVFAVGKSPKTVKRNISPRPVILDIGPEPVKLEVKQSVPLSINDELKEISHLGGVGEHATEIVHFTEFKRLATKFDKTYDDVAATHAAYLKYRRNLDRIERHSKKQRATYTVAVNRFFDMDYEDVRRMFLHPMKNTELPVTRKLLDEVKVTDDNRGLYAALKGVGHQAGSINVGQNIGFENIDWRLVGGVTPVKDQGGCGSCWAFAAIASVESAFRIESNANVSLSEQELVDCESTSNGCNGGLSDYALDYIRKSGIRSEDSWPYVAMDQKCTPHTGERYKITDFAGATGIDVAKRLLVRGPTVVYVAVSDALLDYAGGVFNGECDDTNLNHAVLLVGEGYDPAVKKRYWLIKNSWGTHWGEEGYFRLERIDTPNDKCGVLSFGFTPFGTSQQS</sequence>
<keyword evidence="2" id="KW-0865">Zymogen</keyword>
<dbReference type="AlphaFoldDB" id="A0AAV4M3V3"/>
<dbReference type="InterPro" id="IPR025661">
    <property type="entry name" value="Pept_asp_AS"/>
</dbReference>
<dbReference type="GO" id="GO:0006508">
    <property type="term" value="P:proteolysis"/>
    <property type="evidence" value="ECO:0007669"/>
    <property type="project" value="UniProtKB-KW"/>
</dbReference>
<name>A0AAV4M3V3_BABCB</name>
<evidence type="ECO:0000259" key="7">
    <source>
        <dbReference type="SMART" id="SM00848"/>
    </source>
</evidence>
<dbReference type="InterPro" id="IPR038765">
    <property type="entry name" value="Papain-like_cys_pep_sf"/>
</dbReference>
<feature type="domain" description="Peptidase C1A papain C-terminal" evidence="6">
    <location>
        <begin position="238"/>
        <end position="448"/>
    </location>
</feature>
<evidence type="ECO:0000256" key="4">
    <source>
        <dbReference type="ARBA" id="ARBA00023180"/>
    </source>
</evidence>
<organism evidence="8 9">
    <name type="scientific">Babesia caballi</name>
    <dbReference type="NCBI Taxonomy" id="5871"/>
    <lineage>
        <taxon>Eukaryota</taxon>
        <taxon>Sar</taxon>
        <taxon>Alveolata</taxon>
        <taxon>Apicomplexa</taxon>
        <taxon>Aconoidasida</taxon>
        <taxon>Piroplasmida</taxon>
        <taxon>Babesiidae</taxon>
        <taxon>Babesia</taxon>
    </lineage>
</organism>
<dbReference type="SMART" id="SM00848">
    <property type="entry name" value="Inhibitor_I29"/>
    <property type="match status" value="1"/>
</dbReference>
<dbReference type="Proteomes" id="UP001497744">
    <property type="component" value="Unassembled WGS sequence"/>
</dbReference>
<protein>
    <submittedName>
        <fullName evidence="8">Cysteine protease TacP</fullName>
    </submittedName>
</protein>
<keyword evidence="9" id="KW-1185">Reference proteome</keyword>
<comment type="similarity">
    <text evidence="1">Belongs to the peptidase C1 family.</text>
</comment>
<feature type="transmembrane region" description="Helical" evidence="5">
    <location>
        <begin position="44"/>
        <end position="65"/>
    </location>
</feature>
<dbReference type="EMBL" id="BPLF01000005">
    <property type="protein sequence ID" value="GIX65504.1"/>
    <property type="molecule type" value="Genomic_DNA"/>
</dbReference>
<reference evidence="8 9" key="1">
    <citation type="submission" date="2021-06" db="EMBL/GenBank/DDBJ databases">
        <title>Genome sequence of Babesia caballi.</title>
        <authorList>
            <person name="Yamagishi J."/>
            <person name="Kidaka T."/>
            <person name="Ochi A."/>
        </authorList>
    </citation>
    <scope>NUCLEOTIDE SEQUENCE [LARGE SCALE GENOMIC DNA]</scope>
    <source>
        <strain evidence="8">USDA-D6B2</strain>
    </source>
</reference>